<reference evidence="2" key="1">
    <citation type="submission" date="2015-08" db="UniProtKB">
        <authorList>
            <consortium name="WormBaseParasite"/>
        </authorList>
    </citation>
    <scope>IDENTIFICATION</scope>
</reference>
<dbReference type="WBParaSite" id="TCONS_00013122.p1">
    <property type="protein sequence ID" value="TCONS_00013122.p1"/>
    <property type="gene ID" value="XLOC_008924"/>
</dbReference>
<evidence type="ECO:0000313" key="2">
    <source>
        <dbReference type="WBParaSite" id="SSTP_0000497100.1"/>
    </source>
</evidence>
<sequence length="271" mass="31119">MKSVGSVIQKVLMVPPTHFCVEYNINPWMGGVVDKDKAMEQWNNLKKLIEMEGVKVLTLEQVEGLPDMVFSCNAGLAYKDKIFISKFKHQQRKGEEEHFKKWFKDNGYEIIGDSNEYSFEGGGDAFFSDYQTLWCGYGERSNESVYNNISQLGINEFEIIKCQLVHPMYYHMDTCMAPYSETACLWYPPAFSIESQEKIKNKLPNSIEIDDEEAKKFICNSICIRNTIISPIGMKQVTKNKLMEQGYNVKEVDMSEFMKSGGACQCLVMKL</sequence>
<evidence type="ECO:0000313" key="1">
    <source>
        <dbReference type="Proteomes" id="UP000035681"/>
    </source>
</evidence>
<dbReference type="Proteomes" id="UP000035681">
    <property type="component" value="Unplaced"/>
</dbReference>
<accession>A0A0K0E640</accession>
<dbReference type="WBParaSite" id="SSTP_0000497100.1">
    <property type="protein sequence ID" value="SSTP_0000497100.1"/>
    <property type="gene ID" value="SSTP_0000497100"/>
</dbReference>
<evidence type="ECO:0000313" key="3">
    <source>
        <dbReference type="WBParaSite" id="TCONS_00013122.p1"/>
    </source>
</evidence>
<dbReference type="GO" id="GO:0019546">
    <property type="term" value="P:L-arginine deiminase pathway"/>
    <property type="evidence" value="ECO:0007669"/>
    <property type="project" value="TreeGrafter"/>
</dbReference>
<keyword evidence="1" id="KW-1185">Reference proteome</keyword>
<name>A0A0K0E640_STRER</name>
<proteinExistence type="predicted"/>
<protein>
    <submittedName>
        <fullName evidence="2 3">Amidinotransferase</fullName>
    </submittedName>
</protein>
<dbReference type="AlphaFoldDB" id="A0A0K0E640"/>
<dbReference type="GO" id="GO:0016990">
    <property type="term" value="F:arginine deiminase activity"/>
    <property type="evidence" value="ECO:0007669"/>
    <property type="project" value="TreeGrafter"/>
</dbReference>
<dbReference type="PANTHER" id="PTHR47271:SF2">
    <property type="entry name" value="ARGININE DEIMINASE"/>
    <property type="match status" value="1"/>
</dbReference>
<dbReference type="STRING" id="6248.A0A0K0E640"/>
<dbReference type="PANTHER" id="PTHR47271">
    <property type="entry name" value="ARGININE DEIMINASE"/>
    <property type="match status" value="1"/>
</dbReference>
<dbReference type="Gene3D" id="3.75.10.10">
    <property type="entry name" value="L-arginine/glycine Amidinotransferase, Chain A"/>
    <property type="match status" value="1"/>
</dbReference>
<organism evidence="2">
    <name type="scientific">Strongyloides stercoralis</name>
    <name type="common">Threadworm</name>
    <dbReference type="NCBI Taxonomy" id="6248"/>
    <lineage>
        <taxon>Eukaryota</taxon>
        <taxon>Metazoa</taxon>
        <taxon>Ecdysozoa</taxon>
        <taxon>Nematoda</taxon>
        <taxon>Chromadorea</taxon>
        <taxon>Rhabditida</taxon>
        <taxon>Tylenchina</taxon>
        <taxon>Panagrolaimomorpha</taxon>
        <taxon>Strongyloidoidea</taxon>
        <taxon>Strongyloididae</taxon>
        <taxon>Strongyloides</taxon>
    </lineage>
</organism>
<dbReference type="Pfam" id="PF19420">
    <property type="entry name" value="DDAH_eukar"/>
    <property type="match status" value="1"/>
</dbReference>
<dbReference type="SUPFAM" id="SSF55909">
    <property type="entry name" value="Pentein"/>
    <property type="match status" value="1"/>
</dbReference>